<evidence type="ECO:0000256" key="5">
    <source>
        <dbReference type="ARBA" id="ARBA00022723"/>
    </source>
</evidence>
<gene>
    <name evidence="12" type="primary">thiE_15</name>
    <name evidence="12" type="ORF">GALL_368230</name>
</gene>
<dbReference type="PANTHER" id="PTHR20857:SF15">
    <property type="entry name" value="THIAMINE-PHOSPHATE SYNTHASE"/>
    <property type="match status" value="1"/>
</dbReference>
<feature type="domain" description="Thiamine phosphate synthase/TenI" evidence="11">
    <location>
        <begin position="7"/>
        <end position="191"/>
    </location>
</feature>
<organism evidence="12">
    <name type="scientific">mine drainage metagenome</name>
    <dbReference type="NCBI Taxonomy" id="410659"/>
    <lineage>
        <taxon>unclassified sequences</taxon>
        <taxon>metagenomes</taxon>
        <taxon>ecological metagenomes</taxon>
    </lineage>
</organism>
<dbReference type="EC" id="2.5.1.3" evidence="3"/>
<proteinExistence type="inferred from homology"/>
<dbReference type="InterPro" id="IPR036206">
    <property type="entry name" value="ThiamineP_synth_sf"/>
</dbReference>
<evidence type="ECO:0000259" key="11">
    <source>
        <dbReference type="Pfam" id="PF02581"/>
    </source>
</evidence>
<dbReference type="PANTHER" id="PTHR20857">
    <property type="entry name" value="THIAMINE-PHOSPHATE PYROPHOSPHORYLASE"/>
    <property type="match status" value="1"/>
</dbReference>
<dbReference type="InterPro" id="IPR034291">
    <property type="entry name" value="TMP_synthase"/>
</dbReference>
<evidence type="ECO:0000256" key="3">
    <source>
        <dbReference type="ARBA" id="ARBA00012830"/>
    </source>
</evidence>
<protein>
    <recommendedName>
        <fullName evidence="3">thiamine phosphate synthase</fullName>
        <ecNumber evidence="3">2.5.1.3</ecNumber>
    </recommendedName>
</protein>
<accession>A0A1J5QZT2</accession>
<keyword evidence="5" id="KW-0479">Metal-binding</keyword>
<dbReference type="HAMAP" id="MF_00097">
    <property type="entry name" value="TMP_synthase"/>
    <property type="match status" value="1"/>
</dbReference>
<comment type="cofactor">
    <cofactor evidence="1">
        <name>Mg(2+)</name>
        <dbReference type="ChEBI" id="CHEBI:18420"/>
    </cofactor>
</comment>
<dbReference type="CDD" id="cd00564">
    <property type="entry name" value="TMP_TenI"/>
    <property type="match status" value="1"/>
</dbReference>
<comment type="pathway">
    <text evidence="2">Cofactor biosynthesis; thiamine diphosphate biosynthesis; thiamine phosphate from 4-amino-2-methyl-5-diphosphomethylpyrimidine and 4-methyl-5-(2-phosphoethyl)-thiazole: step 1/1.</text>
</comment>
<dbReference type="SUPFAM" id="SSF51391">
    <property type="entry name" value="Thiamin phosphate synthase"/>
    <property type="match status" value="1"/>
</dbReference>
<keyword evidence="4 12" id="KW-0808">Transferase</keyword>
<evidence type="ECO:0000256" key="1">
    <source>
        <dbReference type="ARBA" id="ARBA00001946"/>
    </source>
</evidence>
<keyword evidence="6" id="KW-0460">Magnesium</keyword>
<evidence type="ECO:0000256" key="2">
    <source>
        <dbReference type="ARBA" id="ARBA00005165"/>
    </source>
</evidence>
<sequence>MALDLSVYLVIGTRDVGRGEIGATVRAAVAGGVSAVQLRDKHASARELTALAAQLCDVLAGTGVPLLVNDRLDVALASGADGVHLGQCDLDVGHARRLAGPGFLIGQSVSRPEEIAGVHALPGGTVDYLGIGPVFPTLTKTDARPAIGLGTLTALRARTALPCVGIGGIDTRNAPSVWATGVDGLAVISAICGAPDPRSAAADLRGARP</sequence>
<evidence type="ECO:0000256" key="6">
    <source>
        <dbReference type="ARBA" id="ARBA00022842"/>
    </source>
</evidence>
<comment type="catalytic activity">
    <reaction evidence="9">
        <text>2-(2-carboxy-4-methylthiazol-5-yl)ethyl phosphate + 4-amino-2-methyl-5-(diphosphooxymethyl)pyrimidine + 2 H(+) = thiamine phosphate + CO2 + diphosphate</text>
        <dbReference type="Rhea" id="RHEA:47848"/>
        <dbReference type="ChEBI" id="CHEBI:15378"/>
        <dbReference type="ChEBI" id="CHEBI:16526"/>
        <dbReference type="ChEBI" id="CHEBI:33019"/>
        <dbReference type="ChEBI" id="CHEBI:37575"/>
        <dbReference type="ChEBI" id="CHEBI:57841"/>
        <dbReference type="ChEBI" id="CHEBI:62890"/>
        <dbReference type="EC" id="2.5.1.3"/>
    </reaction>
</comment>
<dbReference type="GO" id="GO:0046872">
    <property type="term" value="F:metal ion binding"/>
    <property type="evidence" value="ECO:0007669"/>
    <property type="project" value="UniProtKB-KW"/>
</dbReference>
<dbReference type="GO" id="GO:0005737">
    <property type="term" value="C:cytoplasm"/>
    <property type="evidence" value="ECO:0007669"/>
    <property type="project" value="TreeGrafter"/>
</dbReference>
<evidence type="ECO:0000256" key="9">
    <source>
        <dbReference type="ARBA" id="ARBA00047851"/>
    </source>
</evidence>
<dbReference type="GO" id="GO:0009228">
    <property type="term" value="P:thiamine biosynthetic process"/>
    <property type="evidence" value="ECO:0007669"/>
    <property type="project" value="UniProtKB-KW"/>
</dbReference>
<comment type="catalytic activity">
    <reaction evidence="8">
        <text>4-methyl-5-(2-phosphooxyethyl)-thiazole + 4-amino-2-methyl-5-(diphosphooxymethyl)pyrimidine + H(+) = thiamine phosphate + diphosphate</text>
        <dbReference type="Rhea" id="RHEA:22328"/>
        <dbReference type="ChEBI" id="CHEBI:15378"/>
        <dbReference type="ChEBI" id="CHEBI:33019"/>
        <dbReference type="ChEBI" id="CHEBI:37575"/>
        <dbReference type="ChEBI" id="CHEBI:57841"/>
        <dbReference type="ChEBI" id="CHEBI:58296"/>
        <dbReference type="EC" id="2.5.1.3"/>
    </reaction>
</comment>
<dbReference type="GO" id="GO:0009229">
    <property type="term" value="P:thiamine diphosphate biosynthetic process"/>
    <property type="evidence" value="ECO:0007669"/>
    <property type="project" value="UniProtKB-UniPathway"/>
</dbReference>
<reference evidence="12" key="1">
    <citation type="submission" date="2016-10" db="EMBL/GenBank/DDBJ databases">
        <title>Sequence of Gallionella enrichment culture.</title>
        <authorList>
            <person name="Poehlein A."/>
            <person name="Muehling M."/>
            <person name="Daniel R."/>
        </authorList>
    </citation>
    <scope>NUCLEOTIDE SEQUENCE</scope>
</reference>
<dbReference type="EMBL" id="MLJW01000928">
    <property type="protein sequence ID" value="OIQ81405.1"/>
    <property type="molecule type" value="Genomic_DNA"/>
</dbReference>
<dbReference type="UniPathway" id="UPA00060">
    <property type="reaction ID" value="UER00141"/>
</dbReference>
<dbReference type="GO" id="GO:0004789">
    <property type="term" value="F:thiamine-phosphate diphosphorylase activity"/>
    <property type="evidence" value="ECO:0007669"/>
    <property type="project" value="UniProtKB-EC"/>
</dbReference>
<dbReference type="AlphaFoldDB" id="A0A1J5QZT2"/>
<dbReference type="Gene3D" id="3.20.20.70">
    <property type="entry name" value="Aldolase class I"/>
    <property type="match status" value="1"/>
</dbReference>
<dbReference type="NCBIfam" id="TIGR00693">
    <property type="entry name" value="thiE"/>
    <property type="match status" value="1"/>
</dbReference>
<dbReference type="Pfam" id="PF02581">
    <property type="entry name" value="TMP-TENI"/>
    <property type="match status" value="1"/>
</dbReference>
<comment type="catalytic activity">
    <reaction evidence="10">
        <text>2-[(2R,5Z)-2-carboxy-4-methylthiazol-5(2H)-ylidene]ethyl phosphate + 4-amino-2-methyl-5-(diphosphooxymethyl)pyrimidine + 2 H(+) = thiamine phosphate + CO2 + diphosphate</text>
        <dbReference type="Rhea" id="RHEA:47844"/>
        <dbReference type="ChEBI" id="CHEBI:15378"/>
        <dbReference type="ChEBI" id="CHEBI:16526"/>
        <dbReference type="ChEBI" id="CHEBI:33019"/>
        <dbReference type="ChEBI" id="CHEBI:37575"/>
        <dbReference type="ChEBI" id="CHEBI:57841"/>
        <dbReference type="ChEBI" id="CHEBI:62899"/>
        <dbReference type="EC" id="2.5.1.3"/>
    </reaction>
</comment>
<dbReference type="InterPro" id="IPR013785">
    <property type="entry name" value="Aldolase_TIM"/>
</dbReference>
<name>A0A1J5QZT2_9ZZZZ</name>
<evidence type="ECO:0000256" key="8">
    <source>
        <dbReference type="ARBA" id="ARBA00047334"/>
    </source>
</evidence>
<evidence type="ECO:0000256" key="4">
    <source>
        <dbReference type="ARBA" id="ARBA00022679"/>
    </source>
</evidence>
<comment type="caution">
    <text evidence="12">The sequence shown here is derived from an EMBL/GenBank/DDBJ whole genome shotgun (WGS) entry which is preliminary data.</text>
</comment>
<dbReference type="InterPro" id="IPR022998">
    <property type="entry name" value="ThiamineP_synth_TenI"/>
</dbReference>
<evidence type="ECO:0000313" key="12">
    <source>
        <dbReference type="EMBL" id="OIQ81405.1"/>
    </source>
</evidence>
<evidence type="ECO:0000256" key="7">
    <source>
        <dbReference type="ARBA" id="ARBA00022977"/>
    </source>
</evidence>
<keyword evidence="7" id="KW-0784">Thiamine biosynthesis</keyword>
<evidence type="ECO:0000256" key="10">
    <source>
        <dbReference type="ARBA" id="ARBA00047883"/>
    </source>
</evidence>